<dbReference type="OrthoDB" id="296191at2759"/>
<keyword evidence="3" id="KW-1185">Reference proteome</keyword>
<dbReference type="EMBL" id="CAJJDN010000014">
    <property type="protein sequence ID" value="CAD8060584.1"/>
    <property type="molecule type" value="Genomic_DNA"/>
</dbReference>
<feature type="region of interest" description="Disordered" evidence="1">
    <location>
        <begin position="350"/>
        <end position="378"/>
    </location>
</feature>
<dbReference type="GO" id="GO:0046785">
    <property type="term" value="P:microtubule polymerization"/>
    <property type="evidence" value="ECO:0007669"/>
    <property type="project" value="InterPro"/>
</dbReference>
<evidence type="ECO:0000313" key="3">
    <source>
        <dbReference type="Proteomes" id="UP000692954"/>
    </source>
</evidence>
<gene>
    <name evidence="2" type="ORF">PSON_ATCC_30995.1.T0140358</name>
</gene>
<proteinExistence type="predicted"/>
<dbReference type="PANTHER" id="PTHR12932">
    <property type="entry name" value="P25 ALPHA-RELATED"/>
    <property type="match status" value="1"/>
</dbReference>
<dbReference type="GO" id="GO:0015631">
    <property type="term" value="F:tubulin binding"/>
    <property type="evidence" value="ECO:0007669"/>
    <property type="project" value="InterPro"/>
</dbReference>
<dbReference type="GO" id="GO:0032273">
    <property type="term" value="P:positive regulation of protein polymerization"/>
    <property type="evidence" value="ECO:0007669"/>
    <property type="project" value="TreeGrafter"/>
</dbReference>
<comment type="caution">
    <text evidence="2">The sequence shown here is derived from an EMBL/GenBank/DDBJ whole genome shotgun (WGS) entry which is preliminary data.</text>
</comment>
<organism evidence="2 3">
    <name type="scientific">Paramecium sonneborni</name>
    <dbReference type="NCBI Taxonomy" id="65129"/>
    <lineage>
        <taxon>Eukaryota</taxon>
        <taxon>Sar</taxon>
        <taxon>Alveolata</taxon>
        <taxon>Ciliophora</taxon>
        <taxon>Intramacronucleata</taxon>
        <taxon>Oligohymenophorea</taxon>
        <taxon>Peniculida</taxon>
        <taxon>Parameciidae</taxon>
        <taxon>Paramecium</taxon>
    </lineage>
</organism>
<dbReference type="AlphaFoldDB" id="A0A8S1LCE9"/>
<dbReference type="InterPro" id="IPR008907">
    <property type="entry name" value="TPP/p25"/>
</dbReference>
<dbReference type="GO" id="GO:0005874">
    <property type="term" value="C:microtubule"/>
    <property type="evidence" value="ECO:0007669"/>
    <property type="project" value="TreeGrafter"/>
</dbReference>
<dbReference type="Proteomes" id="UP000692954">
    <property type="component" value="Unassembled WGS sequence"/>
</dbReference>
<sequence>MSNSLKQSDLLASLNHKGINPLPKYDDIRIGPPIIHTNSKQIKEKPYFQQQDKKLSQSQVQKQKGQQELAIVQHIRIIFMFYVQFGNKTNIQYLKSSKFIKAMADAEIINDEITSKDLDILYFQTTKNTETLTLDQFKDLLVKIATKLYKTPEQSKSFLQLYKNHLSILYEKINEQTDFGQDLKRIETCRSLIDEQFLEIISQVSGLLSKIHAFIFQDQSQKISQVQSQYMHFLQQFEIIPLIITQTKGQMIFFDLFHRDSDLNLKNDGKFLFNFSKFVESLLIISFHQVQEENQNELELFFQLLEKLENSQGFQSFSKKNNQTKNEQTQLVMALSRVNSAKQSRVSTVYQSQQQQQKQNSNLKQSYQMNDESKQIQSSQIPYEKEIRNLFEYYSQIGEPLNLVNLKSIKYKKLLQNCGIIGSMISQVDADMFYIQSTPKRKLDSTKSPKFKVNKLYDNDNQNGKMDFTNFFYSLQLIAEKFYDNDIVGMIEQHLIPHETQLRIEKQEFILQILMTILDDPKIIKLYEIMQEHFEPYYNHYTKDLMTISGFMKFCQDFELANSMVSKGQLMHVFKAIASLNNCETIDRRQFVEAISVIAILIYNNINDNEQKIIYLLERITQSDGAIKVSKQLGIMKNPQNTNLIQLFRYQSYKDITIKEEVNFNKIINQIQDEH</sequence>
<dbReference type="GO" id="GO:0001578">
    <property type="term" value="P:microtubule bundle formation"/>
    <property type="evidence" value="ECO:0007669"/>
    <property type="project" value="TreeGrafter"/>
</dbReference>
<dbReference type="PANTHER" id="PTHR12932:SF9">
    <property type="entry name" value="TUBULIN POLYMERIZATION-PROMOTING PROTEIN HOMOLOG"/>
    <property type="match status" value="1"/>
</dbReference>
<evidence type="ECO:0000313" key="2">
    <source>
        <dbReference type="EMBL" id="CAD8060584.1"/>
    </source>
</evidence>
<evidence type="ECO:0000256" key="1">
    <source>
        <dbReference type="SAM" id="MobiDB-lite"/>
    </source>
</evidence>
<feature type="compositionally biased region" description="Low complexity" evidence="1">
    <location>
        <begin position="350"/>
        <end position="368"/>
    </location>
</feature>
<dbReference type="Pfam" id="PF05517">
    <property type="entry name" value="p25-alpha"/>
    <property type="match status" value="1"/>
</dbReference>
<accession>A0A8S1LCE9</accession>
<reference evidence="2" key="1">
    <citation type="submission" date="2021-01" db="EMBL/GenBank/DDBJ databases">
        <authorList>
            <consortium name="Genoscope - CEA"/>
            <person name="William W."/>
        </authorList>
    </citation>
    <scope>NUCLEOTIDE SEQUENCE</scope>
</reference>
<protein>
    <submittedName>
        <fullName evidence="2">Uncharacterized protein</fullName>
    </submittedName>
</protein>
<name>A0A8S1LCE9_9CILI</name>